<dbReference type="PROSITE" id="PS51682">
    <property type="entry name" value="SAM_OMT_I"/>
    <property type="match status" value="1"/>
</dbReference>
<dbReference type="SUPFAM" id="SSF53335">
    <property type="entry name" value="S-adenosyl-L-methionine-dependent methyltransferases"/>
    <property type="match status" value="1"/>
</dbReference>
<reference evidence="4 5" key="1">
    <citation type="submission" date="2018-08" db="EMBL/GenBank/DDBJ databases">
        <title>Fulvimarina sp. 85, whole genome shotgun sequence.</title>
        <authorList>
            <person name="Tuo L."/>
        </authorList>
    </citation>
    <scope>NUCLEOTIDE SEQUENCE [LARGE SCALE GENOMIC DNA]</scope>
    <source>
        <strain evidence="4 5">85</strain>
    </source>
</reference>
<dbReference type="PANTHER" id="PTHR43167:SF1">
    <property type="entry name" value="PUTATIVE (AFU_ORTHOLOGUE AFUA_6G01830)-RELATED"/>
    <property type="match status" value="1"/>
</dbReference>
<dbReference type="AlphaFoldDB" id="A0A371WXU2"/>
<keyword evidence="3" id="KW-0949">S-adenosyl-L-methionine</keyword>
<accession>A0A371WXU2</accession>
<dbReference type="Gene3D" id="3.40.50.150">
    <property type="entry name" value="Vaccinia Virus protein VP39"/>
    <property type="match status" value="1"/>
</dbReference>
<dbReference type="OrthoDB" id="9799672at2"/>
<dbReference type="Pfam" id="PF13578">
    <property type="entry name" value="Methyltransf_24"/>
    <property type="match status" value="1"/>
</dbReference>
<evidence type="ECO:0000256" key="1">
    <source>
        <dbReference type="ARBA" id="ARBA00022603"/>
    </source>
</evidence>
<evidence type="ECO:0000256" key="3">
    <source>
        <dbReference type="ARBA" id="ARBA00022691"/>
    </source>
</evidence>
<evidence type="ECO:0000313" key="4">
    <source>
        <dbReference type="EMBL" id="RFC61766.1"/>
    </source>
</evidence>
<dbReference type="InterPro" id="IPR029063">
    <property type="entry name" value="SAM-dependent_MTases_sf"/>
</dbReference>
<protein>
    <submittedName>
        <fullName evidence="4">Methyltransferase</fullName>
    </submittedName>
</protein>
<dbReference type="InterPro" id="IPR002935">
    <property type="entry name" value="SAM_O-MeTrfase"/>
</dbReference>
<keyword evidence="1 4" id="KW-0489">Methyltransferase</keyword>
<dbReference type="GO" id="GO:0008171">
    <property type="term" value="F:O-methyltransferase activity"/>
    <property type="evidence" value="ECO:0007669"/>
    <property type="project" value="InterPro"/>
</dbReference>
<evidence type="ECO:0000313" key="5">
    <source>
        <dbReference type="Proteomes" id="UP000264310"/>
    </source>
</evidence>
<dbReference type="EMBL" id="QURL01000017">
    <property type="protein sequence ID" value="RFC61766.1"/>
    <property type="molecule type" value="Genomic_DNA"/>
</dbReference>
<sequence>MPQTMPIIATPGIEPAVRAVIEREHEAAFAQVRERRASAPRERDALPTMDFRTSERHRTGYLAIGPNQGRFLFALALSRKARTIVEFGSSFGISTLYLAAAAKAAGGRVIGSEYHPHKAGKARANLSDAGLSEIAEIRVGDARETLLDAPAGIDLLFLDGAKDLYLPILERLEPKLAANALVVADNADHLDDDDPFLAHIGTGRYVTSRIAFAKGAMTLSVWMGEAS</sequence>
<comment type="caution">
    <text evidence="4">The sequence shown here is derived from an EMBL/GenBank/DDBJ whole genome shotgun (WGS) entry which is preliminary data.</text>
</comment>
<organism evidence="4 5">
    <name type="scientific">Fulvimarina endophytica</name>
    <dbReference type="NCBI Taxonomy" id="2293836"/>
    <lineage>
        <taxon>Bacteria</taxon>
        <taxon>Pseudomonadati</taxon>
        <taxon>Pseudomonadota</taxon>
        <taxon>Alphaproteobacteria</taxon>
        <taxon>Hyphomicrobiales</taxon>
        <taxon>Aurantimonadaceae</taxon>
        <taxon>Fulvimarina</taxon>
    </lineage>
</organism>
<proteinExistence type="predicted"/>
<name>A0A371WXU2_9HYPH</name>
<keyword evidence="5" id="KW-1185">Reference proteome</keyword>
<gene>
    <name evidence="4" type="ORF">DYI37_19495</name>
</gene>
<dbReference type="PANTHER" id="PTHR43167">
    <property type="entry name" value="PUTATIVE (AFU_ORTHOLOGUE AFUA_6G01830)-RELATED"/>
    <property type="match status" value="1"/>
</dbReference>
<evidence type="ECO:0000256" key="2">
    <source>
        <dbReference type="ARBA" id="ARBA00022679"/>
    </source>
</evidence>
<dbReference type="GO" id="GO:0032259">
    <property type="term" value="P:methylation"/>
    <property type="evidence" value="ECO:0007669"/>
    <property type="project" value="UniProtKB-KW"/>
</dbReference>
<dbReference type="Proteomes" id="UP000264310">
    <property type="component" value="Unassembled WGS sequence"/>
</dbReference>
<keyword evidence="2 4" id="KW-0808">Transferase</keyword>